<dbReference type="PROSITE" id="PS51935">
    <property type="entry name" value="NLPC_P60"/>
    <property type="match status" value="1"/>
</dbReference>
<dbReference type="InterPro" id="IPR051794">
    <property type="entry name" value="PG_Endopeptidase_C40"/>
</dbReference>
<feature type="region of interest" description="Disordered" evidence="5">
    <location>
        <begin position="258"/>
        <end position="286"/>
    </location>
</feature>
<dbReference type="GO" id="GO:0008234">
    <property type="term" value="F:cysteine-type peptidase activity"/>
    <property type="evidence" value="ECO:0007669"/>
    <property type="project" value="UniProtKB-KW"/>
</dbReference>
<feature type="compositionally biased region" description="Gly residues" evidence="5">
    <location>
        <begin position="276"/>
        <end position="286"/>
    </location>
</feature>
<dbReference type="InterPro" id="IPR000064">
    <property type="entry name" value="NLP_P60_dom"/>
</dbReference>
<reference evidence="7 8" key="1">
    <citation type="submission" date="2018-01" db="EMBL/GenBank/DDBJ databases">
        <title>Draft genome sequence of Sphaerisporangium sp. 7K107.</title>
        <authorList>
            <person name="Sahin N."/>
            <person name="Saygin H."/>
            <person name="Ay H."/>
        </authorList>
    </citation>
    <scope>NUCLEOTIDE SEQUENCE [LARGE SCALE GENOMIC DNA]</scope>
    <source>
        <strain evidence="7 8">7K107</strain>
    </source>
</reference>
<evidence type="ECO:0000313" key="8">
    <source>
        <dbReference type="Proteomes" id="UP000248544"/>
    </source>
</evidence>
<comment type="caution">
    <text evidence="7">The sequence shown here is derived from an EMBL/GenBank/DDBJ whole genome shotgun (WGS) entry which is preliminary data.</text>
</comment>
<dbReference type="AlphaFoldDB" id="A0A2W2GHT0"/>
<proteinExistence type="inferred from homology"/>
<protein>
    <recommendedName>
        <fullName evidence="6">NlpC/P60 domain-containing protein</fullName>
    </recommendedName>
</protein>
<dbReference type="PANTHER" id="PTHR47359:SF3">
    <property type="entry name" value="NLP_P60 DOMAIN-CONTAINING PROTEIN-RELATED"/>
    <property type="match status" value="1"/>
</dbReference>
<comment type="similarity">
    <text evidence="1">Belongs to the peptidase C40 family.</text>
</comment>
<dbReference type="RefSeq" id="WP_111168987.1">
    <property type="nucleotide sequence ID" value="NZ_POUA01000159.1"/>
</dbReference>
<keyword evidence="2" id="KW-0645">Protease</keyword>
<feature type="compositionally biased region" description="Low complexity" evidence="5">
    <location>
        <begin position="260"/>
        <end position="275"/>
    </location>
</feature>
<keyword evidence="8" id="KW-1185">Reference proteome</keyword>
<dbReference type="InterPro" id="IPR038765">
    <property type="entry name" value="Papain-like_cys_pep_sf"/>
</dbReference>
<organism evidence="7 8">
    <name type="scientific">Spongiactinospora gelatinilytica</name>
    <dbReference type="NCBI Taxonomy" id="2666298"/>
    <lineage>
        <taxon>Bacteria</taxon>
        <taxon>Bacillati</taxon>
        <taxon>Actinomycetota</taxon>
        <taxon>Actinomycetes</taxon>
        <taxon>Streptosporangiales</taxon>
        <taxon>Streptosporangiaceae</taxon>
        <taxon>Spongiactinospora</taxon>
    </lineage>
</organism>
<evidence type="ECO:0000256" key="1">
    <source>
        <dbReference type="ARBA" id="ARBA00007074"/>
    </source>
</evidence>
<dbReference type="PANTHER" id="PTHR47359">
    <property type="entry name" value="PEPTIDOGLYCAN DL-ENDOPEPTIDASE CWLO"/>
    <property type="match status" value="1"/>
</dbReference>
<dbReference type="SUPFAM" id="SSF54001">
    <property type="entry name" value="Cysteine proteinases"/>
    <property type="match status" value="1"/>
</dbReference>
<dbReference type="Pfam" id="PF00877">
    <property type="entry name" value="NLPC_P60"/>
    <property type="match status" value="1"/>
</dbReference>
<dbReference type="EMBL" id="POUA01000159">
    <property type="protein sequence ID" value="PZG42149.1"/>
    <property type="molecule type" value="Genomic_DNA"/>
</dbReference>
<gene>
    <name evidence="7" type="ORF">C1I98_20130</name>
</gene>
<evidence type="ECO:0000256" key="5">
    <source>
        <dbReference type="SAM" id="MobiDB-lite"/>
    </source>
</evidence>
<evidence type="ECO:0000256" key="2">
    <source>
        <dbReference type="ARBA" id="ARBA00022670"/>
    </source>
</evidence>
<evidence type="ECO:0000256" key="4">
    <source>
        <dbReference type="ARBA" id="ARBA00022807"/>
    </source>
</evidence>
<evidence type="ECO:0000256" key="3">
    <source>
        <dbReference type="ARBA" id="ARBA00022801"/>
    </source>
</evidence>
<evidence type="ECO:0000259" key="6">
    <source>
        <dbReference type="PROSITE" id="PS51935"/>
    </source>
</evidence>
<evidence type="ECO:0000313" key="7">
    <source>
        <dbReference type="EMBL" id="PZG42149.1"/>
    </source>
</evidence>
<keyword evidence="4" id="KW-0788">Thiol protease</keyword>
<dbReference type="GO" id="GO:0006508">
    <property type="term" value="P:proteolysis"/>
    <property type="evidence" value="ECO:0007669"/>
    <property type="project" value="UniProtKB-KW"/>
</dbReference>
<sequence length="406" mass="42702">MHSAGTTPRPVRGVRRLKPVLTTLTALTVLTSLTAAGAVPATARPDPSAGDVAEARRAVDVREQRLSTAAAGLADARARLGGLVAAAERAVEAYNGERVRLAAAERAHLAAAERQRASDAHLAQARADVAALAAQSYGGVDLTRPMAAVVAAGGNGGMPGYLHQASVLHHLSGGRAEVLKRMRDAQEVATILRAQASTAYTERREASARAEAARTAAQAALDRQRAQTAAIEGQVRDFEDRLDQARSEADRLARERAAAQERAALQRDQATVGTVPAGGSGSGGSATGDLAADWALAQLGKPYVWAAAGPDTFDCSGLTMRAWERAGVRLDHWTGTQWTSGPHVPLDSLRRGDLLFFGRITSNPGDIHHVGMYIGKNMMVHAPQTGDVVRIAPMWRDDLVGATRPG</sequence>
<keyword evidence="3" id="KW-0378">Hydrolase</keyword>
<dbReference type="Proteomes" id="UP000248544">
    <property type="component" value="Unassembled WGS sequence"/>
</dbReference>
<name>A0A2W2GHT0_9ACTN</name>
<dbReference type="Gene3D" id="3.90.1720.10">
    <property type="entry name" value="endopeptidase domain like (from Nostoc punctiforme)"/>
    <property type="match status" value="1"/>
</dbReference>
<accession>A0A2W2GHT0</accession>
<feature type="domain" description="NlpC/P60" evidence="6">
    <location>
        <begin position="285"/>
        <end position="406"/>
    </location>
</feature>